<dbReference type="Proteomes" id="UP000034562">
    <property type="component" value="Unassembled WGS sequence"/>
</dbReference>
<evidence type="ECO:0000256" key="2">
    <source>
        <dbReference type="SAM" id="Phobius"/>
    </source>
</evidence>
<name>A0A0G0T1Y2_9BACT</name>
<dbReference type="AlphaFoldDB" id="A0A0G0T1Y2"/>
<accession>A0A0G0T1Y2</accession>
<dbReference type="EMBL" id="LBZK01000009">
    <property type="protein sequence ID" value="KKR71068.1"/>
    <property type="molecule type" value="Genomic_DNA"/>
</dbReference>
<proteinExistence type="predicted"/>
<keyword evidence="2" id="KW-0812">Transmembrane</keyword>
<reference evidence="3 4" key="1">
    <citation type="journal article" date="2015" name="Nature">
        <title>rRNA introns, odd ribosomes, and small enigmatic genomes across a large radiation of phyla.</title>
        <authorList>
            <person name="Brown C.T."/>
            <person name="Hug L.A."/>
            <person name="Thomas B.C."/>
            <person name="Sharon I."/>
            <person name="Castelle C.J."/>
            <person name="Singh A."/>
            <person name="Wilkins M.J."/>
            <person name="Williams K.H."/>
            <person name="Banfield J.F."/>
        </authorList>
    </citation>
    <scope>NUCLEOTIDE SEQUENCE [LARGE SCALE GENOMIC DNA]</scope>
</reference>
<organism evidence="3 4">
    <name type="scientific">Candidatus Woesebacteria bacterium GW2011_GWA2_40_7b</name>
    <dbReference type="NCBI Taxonomy" id="1618563"/>
    <lineage>
        <taxon>Bacteria</taxon>
        <taxon>Candidatus Woeseibacteriota</taxon>
    </lineage>
</organism>
<dbReference type="STRING" id="1618563.UU12_C0009G0012"/>
<evidence type="ECO:0000313" key="3">
    <source>
        <dbReference type="EMBL" id="KKR71068.1"/>
    </source>
</evidence>
<evidence type="ECO:0000313" key="4">
    <source>
        <dbReference type="Proteomes" id="UP000034562"/>
    </source>
</evidence>
<dbReference type="Gene3D" id="6.10.250.3150">
    <property type="match status" value="1"/>
</dbReference>
<gene>
    <name evidence="3" type="ORF">UU12_C0009G0012</name>
</gene>
<feature type="coiled-coil region" evidence="1">
    <location>
        <begin position="192"/>
        <end position="258"/>
    </location>
</feature>
<keyword evidence="1" id="KW-0175">Coiled coil</keyword>
<keyword evidence="2" id="KW-0472">Membrane</keyword>
<sequence length="338" mass="37003">MEVYLRLPELRKIDKSTWHRCQDFIANFDADYAMTRNGKNISLSFLSLLTFLVIGGVSLVLADDCDNIPSDQTNIGNKIACLAGKVSQLSSQAGTLKNQIAQFDYQIRLTSLKIQDTQDKIALLGGRIDQLEVSLNDLTNAFSGRAVETYKMSRIESSLAFLLSAADIDSAVSRFHYLQKIQEADRSLLGKLQEAQTTYQSQKTDQETLQSELKKQQANLNSQKAAKNSLLAATKNDEKKYQQLLAQARAEYEAIQAIIAGKGKETQIGHVGEGQKIANVIQGASCNSSNSHVHFIVRKSGGLTENPFLYLQSGISYDNCSGSTCGSNDGDSFNPSGP</sequence>
<protein>
    <submittedName>
        <fullName evidence="3">Putative extracellular protein</fullName>
    </submittedName>
</protein>
<keyword evidence="2" id="KW-1133">Transmembrane helix</keyword>
<evidence type="ECO:0000256" key="1">
    <source>
        <dbReference type="SAM" id="Coils"/>
    </source>
</evidence>
<feature type="transmembrane region" description="Helical" evidence="2">
    <location>
        <begin position="43"/>
        <end position="62"/>
    </location>
</feature>
<comment type="caution">
    <text evidence="3">The sequence shown here is derived from an EMBL/GenBank/DDBJ whole genome shotgun (WGS) entry which is preliminary data.</text>
</comment>